<dbReference type="GO" id="GO:0000428">
    <property type="term" value="C:DNA-directed RNA polymerase complex"/>
    <property type="evidence" value="ECO:0007669"/>
    <property type="project" value="UniProtKB-KW"/>
</dbReference>
<evidence type="ECO:0000256" key="14">
    <source>
        <dbReference type="PIRSR" id="PIRSR002811-1"/>
    </source>
</evidence>
<dbReference type="GO" id="GO:0006269">
    <property type="term" value="P:DNA replication, synthesis of primer"/>
    <property type="evidence" value="ECO:0007669"/>
    <property type="project" value="UniProtKB-UniRule"/>
</dbReference>
<dbReference type="NCBIfam" id="TIGR01391">
    <property type="entry name" value="dnaG"/>
    <property type="match status" value="1"/>
</dbReference>
<dbReference type="InterPro" id="IPR016136">
    <property type="entry name" value="DNA_helicase_N/primase_C"/>
</dbReference>
<evidence type="ECO:0000256" key="11">
    <source>
        <dbReference type="ARBA" id="ARBA00023163"/>
    </source>
</evidence>
<name>A0A1V6CBF0_UNCT6</name>
<comment type="domain">
    <text evidence="12">Contains an N-terminal zinc-binding domain, a central core domain that contains the primase activity, and a C-terminal DnaB-binding domain.</text>
</comment>
<keyword evidence="11 12" id="KW-0804">Transcription</keyword>
<comment type="function">
    <text evidence="12 13">RNA polymerase that catalyzes the synthesis of short RNA molecules used as primers for DNA polymerase during DNA replication.</text>
</comment>
<dbReference type="InterPro" id="IPR030846">
    <property type="entry name" value="DnaG_bac"/>
</dbReference>
<evidence type="ECO:0000256" key="3">
    <source>
        <dbReference type="ARBA" id="ARBA00022679"/>
    </source>
</evidence>
<dbReference type="PANTHER" id="PTHR30313">
    <property type="entry name" value="DNA PRIMASE"/>
    <property type="match status" value="1"/>
</dbReference>
<comment type="subunit">
    <text evidence="12">Monomer. Interacts with DnaB.</text>
</comment>
<evidence type="ECO:0000256" key="6">
    <source>
        <dbReference type="ARBA" id="ARBA00022723"/>
    </source>
</evidence>
<dbReference type="InterPro" id="IPR037068">
    <property type="entry name" value="DNA_primase_core_N_sf"/>
</dbReference>
<proteinExistence type="inferred from homology"/>
<keyword evidence="10 12" id="KW-0238">DNA-binding</keyword>
<dbReference type="Pfam" id="PF08275">
    <property type="entry name" value="DNAG_N"/>
    <property type="match status" value="1"/>
</dbReference>
<comment type="cofactor">
    <cofactor evidence="12 13 14">
        <name>Zn(2+)</name>
        <dbReference type="ChEBI" id="CHEBI:29105"/>
    </cofactor>
    <text evidence="12 13 14">Binds 1 zinc ion per monomer.</text>
</comment>
<comment type="catalytic activity">
    <reaction evidence="12">
        <text>ssDNA + n NTP = ssDNA/pppN(pN)n-1 hybrid + (n-1) diphosphate.</text>
        <dbReference type="EC" id="2.7.7.101"/>
    </reaction>
</comment>
<keyword evidence="6 12" id="KW-0479">Metal-binding</keyword>
<evidence type="ECO:0000256" key="4">
    <source>
        <dbReference type="ARBA" id="ARBA00022695"/>
    </source>
</evidence>
<dbReference type="Proteomes" id="UP000485562">
    <property type="component" value="Unassembled WGS sequence"/>
</dbReference>
<dbReference type="PIRSF" id="PIRSF002811">
    <property type="entry name" value="DnaG"/>
    <property type="match status" value="1"/>
</dbReference>
<dbReference type="InterPro" id="IPR036977">
    <property type="entry name" value="DNA_primase_Znf_CHC2"/>
</dbReference>
<dbReference type="InterPro" id="IPR050219">
    <property type="entry name" value="DnaG_primase"/>
</dbReference>
<comment type="caution">
    <text evidence="16">The sequence shown here is derived from an EMBL/GenBank/DDBJ whole genome shotgun (WGS) entry which is preliminary data.</text>
</comment>
<evidence type="ECO:0000256" key="5">
    <source>
        <dbReference type="ARBA" id="ARBA00022705"/>
    </source>
</evidence>
<dbReference type="Pfam" id="PF01807">
    <property type="entry name" value="Zn_ribbon_DnaG"/>
    <property type="match status" value="1"/>
</dbReference>
<evidence type="ECO:0000259" key="15">
    <source>
        <dbReference type="PROSITE" id="PS50880"/>
    </source>
</evidence>
<organism evidence="16">
    <name type="scientific">candidate division TA06 bacterium ADurb.Bin131</name>
    <dbReference type="NCBI Taxonomy" id="1852827"/>
    <lineage>
        <taxon>Bacteria</taxon>
        <taxon>Bacteria division TA06</taxon>
    </lineage>
</organism>
<dbReference type="SMART" id="SM00400">
    <property type="entry name" value="ZnF_CHCC"/>
    <property type="match status" value="1"/>
</dbReference>
<keyword evidence="9" id="KW-0460">Magnesium</keyword>
<feature type="zinc finger region" description="CHC2-type" evidence="12 14">
    <location>
        <begin position="37"/>
        <end position="61"/>
    </location>
</feature>
<dbReference type="InterPro" id="IPR034151">
    <property type="entry name" value="TOPRIM_DnaG_bac"/>
</dbReference>
<dbReference type="SUPFAM" id="SSF57783">
    <property type="entry name" value="Zinc beta-ribbon"/>
    <property type="match status" value="1"/>
</dbReference>
<dbReference type="InterPro" id="IPR006295">
    <property type="entry name" value="DNA_primase_DnaG"/>
</dbReference>
<dbReference type="InterPro" id="IPR019475">
    <property type="entry name" value="DNA_primase_DnaB-bd"/>
</dbReference>
<dbReference type="Gene3D" id="3.90.580.10">
    <property type="entry name" value="Zinc finger, CHC2-type domain"/>
    <property type="match status" value="1"/>
</dbReference>
<dbReference type="SMART" id="SM00493">
    <property type="entry name" value="TOPRIM"/>
    <property type="match status" value="1"/>
</dbReference>
<dbReference type="Pfam" id="PF13662">
    <property type="entry name" value="Toprim_4"/>
    <property type="match status" value="1"/>
</dbReference>
<evidence type="ECO:0000256" key="7">
    <source>
        <dbReference type="ARBA" id="ARBA00022771"/>
    </source>
</evidence>
<keyword evidence="3 12" id="KW-0808">Transferase</keyword>
<accession>A0A1V6CBF0</accession>
<dbReference type="HAMAP" id="MF_00974">
    <property type="entry name" value="DNA_primase_DnaG"/>
    <property type="match status" value="1"/>
</dbReference>
<feature type="domain" description="Toprim" evidence="15">
    <location>
        <begin position="252"/>
        <end position="335"/>
    </location>
</feature>
<keyword evidence="1 12" id="KW-0240">DNA-directed RNA polymerase</keyword>
<dbReference type="Gene3D" id="1.20.50.20">
    <property type="entry name" value="DnaG, RNA polymerase domain, helical bundle"/>
    <property type="match status" value="1"/>
</dbReference>
<evidence type="ECO:0000256" key="12">
    <source>
        <dbReference type="HAMAP-Rule" id="MF_00974"/>
    </source>
</evidence>
<dbReference type="SUPFAM" id="SSF56731">
    <property type="entry name" value="DNA primase core"/>
    <property type="match status" value="1"/>
</dbReference>
<reference evidence="16" key="1">
    <citation type="submission" date="2017-02" db="EMBL/GenBank/DDBJ databases">
        <title>Delving into the versatile metabolic prowess of the omnipresent phylum Bacteroidetes.</title>
        <authorList>
            <person name="Nobu M.K."/>
            <person name="Mei R."/>
            <person name="Narihiro T."/>
            <person name="Kuroda K."/>
            <person name="Liu W.-T."/>
        </authorList>
    </citation>
    <scope>NUCLEOTIDE SEQUENCE</scope>
    <source>
        <strain evidence="16">ADurb.Bin131</strain>
    </source>
</reference>
<dbReference type="GO" id="GO:0003677">
    <property type="term" value="F:DNA binding"/>
    <property type="evidence" value="ECO:0007669"/>
    <property type="project" value="UniProtKB-KW"/>
</dbReference>
<comment type="similarity">
    <text evidence="12 13">Belongs to the DnaG primase family.</text>
</comment>
<dbReference type="EC" id="2.7.7.101" evidence="12"/>
<evidence type="ECO:0000256" key="1">
    <source>
        <dbReference type="ARBA" id="ARBA00022478"/>
    </source>
</evidence>
<dbReference type="InterPro" id="IPR013264">
    <property type="entry name" value="DNAG_N"/>
</dbReference>
<evidence type="ECO:0000256" key="2">
    <source>
        <dbReference type="ARBA" id="ARBA00022515"/>
    </source>
</evidence>
<dbReference type="Gene3D" id="3.90.980.10">
    <property type="entry name" value="DNA primase, catalytic core, N-terminal domain"/>
    <property type="match status" value="1"/>
</dbReference>
<dbReference type="Gene3D" id="3.40.1360.10">
    <property type="match status" value="1"/>
</dbReference>
<dbReference type="CDD" id="cd03364">
    <property type="entry name" value="TOPRIM_DnaG_primases"/>
    <property type="match status" value="1"/>
</dbReference>
<dbReference type="Pfam" id="PF10410">
    <property type="entry name" value="DnaB_bind"/>
    <property type="match status" value="1"/>
</dbReference>
<protein>
    <recommendedName>
        <fullName evidence="12 13">DNA primase</fullName>
        <ecNumber evidence="12">2.7.7.101</ecNumber>
    </recommendedName>
</protein>
<dbReference type="PANTHER" id="PTHR30313:SF2">
    <property type="entry name" value="DNA PRIMASE"/>
    <property type="match status" value="1"/>
</dbReference>
<dbReference type="Gene3D" id="1.10.860.10">
    <property type="entry name" value="DNAb Helicase, Chain A"/>
    <property type="match status" value="1"/>
</dbReference>
<evidence type="ECO:0000256" key="9">
    <source>
        <dbReference type="ARBA" id="ARBA00022842"/>
    </source>
</evidence>
<evidence type="ECO:0000256" key="8">
    <source>
        <dbReference type="ARBA" id="ARBA00022833"/>
    </source>
</evidence>
<evidence type="ECO:0000256" key="10">
    <source>
        <dbReference type="ARBA" id="ARBA00023125"/>
    </source>
</evidence>
<dbReference type="FunFam" id="3.90.580.10:FF:000001">
    <property type="entry name" value="DNA primase"/>
    <property type="match status" value="1"/>
</dbReference>
<dbReference type="GO" id="GO:0003899">
    <property type="term" value="F:DNA-directed RNA polymerase activity"/>
    <property type="evidence" value="ECO:0007669"/>
    <property type="project" value="UniProtKB-UniRule"/>
</dbReference>
<keyword evidence="2 12" id="KW-0639">Primosome</keyword>
<evidence type="ECO:0000313" key="16">
    <source>
        <dbReference type="EMBL" id="OQB74225.1"/>
    </source>
</evidence>
<dbReference type="GO" id="GO:0008270">
    <property type="term" value="F:zinc ion binding"/>
    <property type="evidence" value="ECO:0007669"/>
    <property type="project" value="UniProtKB-UniRule"/>
</dbReference>
<keyword evidence="7 12" id="KW-0863">Zinc-finger</keyword>
<dbReference type="InterPro" id="IPR002694">
    <property type="entry name" value="Znf_CHC2"/>
</dbReference>
<evidence type="ECO:0000256" key="13">
    <source>
        <dbReference type="PIRNR" id="PIRNR002811"/>
    </source>
</evidence>
<keyword evidence="8 12" id="KW-0862">Zinc</keyword>
<gene>
    <name evidence="12 16" type="primary">dnaG</name>
    <name evidence="16" type="ORF">BWX89_00601</name>
</gene>
<keyword evidence="5 12" id="KW-0235">DNA replication</keyword>
<sequence>MITPEKIDEIIEKLDIVQVVSRYVALKKSGRNYKGLCPFHPEKTPSFIVSEEKQIFHCFGCNVGGNVINFLMRIENLSFSEAAAVAAEMAGIELSSDTLSQYTDIRKKKIIEANKIAMSFFREMLNSSYGNVAVGFLEKRNIPRDSWEKFGFGYSPAGNRFVQYLKEKNLSLSDFEQAGLIVKREGQYSDVFRHRVMLPIFDIRNNVLGFGGRSIDQEQQPKYLNSPENYVFKKGSIFYGFNWAKEKIKTTGFSIIVEGYFDLVKMHLSGFNNTLASLGTALTDSHLRTLKRWTNNILLVFDSDSAGSAAAYRSIESILAAGFQVKIGVMPSGFDPEDFLDNYGYDALKNLLNQSKDFIDFVYQVGSQKYSVDSIKGKAELAEEMIKLIKKIPDEIEKNLRIKEVARLFDIDEELLTKQVFLINEKHERQDVENLPVKHHPYASDIAEQTLVEILLRQPEWAKEIKEYTEYLTEDLKILVGCCIKGDTSPRNASKILNKIGNPVYAGHLTGAVLKEENVENIETTRKIFYDCLNQLGKQSYKRKRDELRQIIRQKQKNGETCESELEQLQFCIKKMSEKNLKPFTFRRNSNGKEE</sequence>
<dbReference type="InterPro" id="IPR006171">
    <property type="entry name" value="TOPRIM_dom"/>
</dbReference>
<dbReference type="GO" id="GO:1990077">
    <property type="term" value="C:primosome complex"/>
    <property type="evidence" value="ECO:0007669"/>
    <property type="project" value="UniProtKB-KW"/>
</dbReference>
<dbReference type="AlphaFoldDB" id="A0A1V6CBF0"/>
<dbReference type="EMBL" id="MWDQ01000047">
    <property type="protein sequence ID" value="OQB74225.1"/>
    <property type="molecule type" value="Genomic_DNA"/>
</dbReference>
<keyword evidence="4 12" id="KW-0548">Nucleotidyltransferase</keyword>
<dbReference type="GO" id="GO:0005737">
    <property type="term" value="C:cytoplasm"/>
    <property type="evidence" value="ECO:0007669"/>
    <property type="project" value="TreeGrafter"/>
</dbReference>
<dbReference type="PROSITE" id="PS50880">
    <property type="entry name" value="TOPRIM"/>
    <property type="match status" value="1"/>
</dbReference>